<feature type="region of interest" description="Disordered" evidence="3">
    <location>
        <begin position="834"/>
        <end position="871"/>
    </location>
</feature>
<feature type="compositionally biased region" description="Polar residues" evidence="3">
    <location>
        <begin position="1180"/>
        <end position="1189"/>
    </location>
</feature>
<feature type="compositionally biased region" description="Pro residues" evidence="3">
    <location>
        <begin position="834"/>
        <end position="847"/>
    </location>
</feature>
<evidence type="ECO:0000259" key="4">
    <source>
        <dbReference type="Pfam" id="PF09758"/>
    </source>
</evidence>
<evidence type="ECO:0000256" key="1">
    <source>
        <dbReference type="ARBA" id="ARBA00006441"/>
    </source>
</evidence>
<evidence type="ECO:0000313" key="6">
    <source>
        <dbReference type="Proteomes" id="UP000694845"/>
    </source>
</evidence>
<dbReference type="GeneID" id="110986029"/>
<feature type="region of interest" description="Disordered" evidence="3">
    <location>
        <begin position="894"/>
        <end position="1093"/>
    </location>
</feature>
<dbReference type="OrthoDB" id="294052at2759"/>
<feature type="region of interest" description="Disordered" evidence="3">
    <location>
        <begin position="1105"/>
        <end position="1265"/>
    </location>
</feature>
<evidence type="ECO:0000256" key="3">
    <source>
        <dbReference type="SAM" id="MobiDB-lite"/>
    </source>
</evidence>
<dbReference type="GO" id="GO:0016197">
    <property type="term" value="P:endosomal transport"/>
    <property type="evidence" value="ECO:0007669"/>
    <property type="project" value="TreeGrafter"/>
</dbReference>
<evidence type="ECO:0000256" key="2">
    <source>
        <dbReference type="ARBA" id="ARBA00023006"/>
    </source>
</evidence>
<dbReference type="PANTHER" id="PTHR21481:SF0">
    <property type="entry name" value="PROTEIN CLEC16A"/>
    <property type="match status" value="1"/>
</dbReference>
<feature type="compositionally biased region" description="Basic and acidic residues" evidence="3">
    <location>
        <begin position="1197"/>
        <end position="1213"/>
    </location>
</feature>
<feature type="compositionally biased region" description="Basic and acidic residues" evidence="3">
    <location>
        <begin position="421"/>
        <end position="438"/>
    </location>
</feature>
<organism evidence="6 7">
    <name type="scientific">Acanthaster planci</name>
    <name type="common">Crown-of-thorns starfish</name>
    <dbReference type="NCBI Taxonomy" id="133434"/>
    <lineage>
        <taxon>Eukaryota</taxon>
        <taxon>Metazoa</taxon>
        <taxon>Echinodermata</taxon>
        <taxon>Eleutherozoa</taxon>
        <taxon>Asterozoa</taxon>
        <taxon>Asteroidea</taxon>
        <taxon>Valvatacea</taxon>
        <taxon>Valvatida</taxon>
        <taxon>Acanthasteridae</taxon>
        <taxon>Acanthaster</taxon>
    </lineage>
</organism>
<sequence length="1265" mass="140162">MLSKTKNWLGSGQGKPKNVHSLEHLRYLYQVLIRNSVVTEQNRGLLVETVRSMSEILIWGDQNDSSVFDFFLEKNMLLFFLKILRQKTGRYICVQLLQTLNILFENIRNETSLYYLLSNNHVNSIIEHRFDFSDEEVLAYYISFLKTLSFKLNVHTIHFFYNEHTNDFALYTEAIKFFNHPESMVRIAVRTLTLNVYKVNDNAMLTYIRNKTAVPYFSNLVWFIGNHVLELDSCVRNDIDHQSRNRLAALVAEHLDHLHYVNDILNLRIESLNDVLTDHLLNRLLIPLYVDSLTRERSFGLAEDPPHISAVVSLFLLSQVFLILDHPPLVSNLAGIIFHGNEAFLAQQPTDISGIERVQYRGFVKPQESLERSLESNRERGGTPQPRKRPNYRNVDSPTDEVEGEGGFFADSPESQEQDGEPVKPAKEGGIREDEMQEKPVMIPSIEQIEAMAGLNCTDEEKTSAEYEARQSELQLSGRPYLQAIINALDASKGDYKALISLCLLYAMGSNEGIKQDLLVSVCLSSRSEDKTNYSRILVNCLISVMGQSCQFNSRIRPVTLEMASLLLKQLVYSSATSRCFLEDKHLAGVEGAKEESMLLLRNFYRGDELFLDMFDDEYQSMTTRPLNVEYLMMDESILLPPTGTPLTGIDFIKRLPSGELERTRRAIRVFFLLRSLSLTLRHELETKLPLASQEQMVKASDKLDLNNSDLIACTVLMKDKSPQRVRRFLVIDNHQLILVEPDSKKLGWGVARFVGPLQDLEVTGDKDDSRSLHVTIHKRMTTSPHAKPIPLLAARFQFDDHIRCMAAKQRLTKGRQRVRQAKTADIAALLEIPPPASPTAAGPPYPGLGSAHPGSARPVSQQAGRGFTVGDGSSAVQRAVAPIAQVIGARRGLFSSSNRRHSDPQSKAQPPGAMTQGPDTKGATGSGSPAKSKPKPVSGSPSHTPSKSRWTGARRPVTGSPEVEEAKDAMSPSAFGTPPMDEDQPAHVQPDFDSSSSSNNAVTFDSDDNFYQPTSELDDDQSALPPTLAKSKAPPLTLIPSSNSAKGHVESPKLLPPASEERVRSFSSTSSDLARASGPTSLPLVSPFASKSPATIDVNPIFASVDKSDTTSVESAQASLSRLSQSWKDSEPDLVEMKSFSQWPQESDDRLTNPDLSDPSRTEGETQMASAGPLEKDLSSSVSENSRQGLDWVSISDRDSPSDARLSLDNDPRGSLSDPDQLPAQQGVPSLDESLQSMVQAQMQSLATSSHCDGDSSSPPGEIV</sequence>
<dbReference type="GO" id="GO:0005794">
    <property type="term" value="C:Golgi apparatus"/>
    <property type="evidence" value="ECO:0007669"/>
    <property type="project" value="TreeGrafter"/>
</dbReference>
<dbReference type="GO" id="GO:0006914">
    <property type="term" value="P:autophagy"/>
    <property type="evidence" value="ECO:0007669"/>
    <property type="project" value="UniProtKB-KW"/>
</dbReference>
<comment type="similarity">
    <text evidence="1">Belongs to the CLEC16A/gop-1 family.</text>
</comment>
<feature type="domain" description="CLEC16A/TT9 C-terminal" evidence="5">
    <location>
        <begin position="243"/>
        <end position="1067"/>
    </location>
</feature>
<keyword evidence="2" id="KW-0072">Autophagy</keyword>
<feature type="compositionally biased region" description="Low complexity" evidence="3">
    <location>
        <begin position="927"/>
        <end position="943"/>
    </location>
</feature>
<feature type="compositionally biased region" description="Low complexity" evidence="3">
    <location>
        <begin position="1116"/>
        <end position="1127"/>
    </location>
</feature>
<dbReference type="GO" id="GO:1901096">
    <property type="term" value="P:regulation of autophagosome maturation"/>
    <property type="evidence" value="ECO:0007669"/>
    <property type="project" value="TreeGrafter"/>
</dbReference>
<reference evidence="7" key="1">
    <citation type="submission" date="2025-08" db="UniProtKB">
        <authorList>
            <consortium name="RefSeq"/>
        </authorList>
    </citation>
    <scope>IDENTIFICATION</scope>
</reference>
<evidence type="ECO:0000259" key="5">
    <source>
        <dbReference type="Pfam" id="PF19439"/>
    </source>
</evidence>
<proteinExistence type="inferred from homology"/>
<feature type="compositionally biased region" description="Basic and acidic residues" evidence="3">
    <location>
        <begin position="369"/>
        <end position="381"/>
    </location>
</feature>
<feature type="compositionally biased region" description="Basic and acidic residues" evidence="3">
    <location>
        <begin position="1148"/>
        <end position="1165"/>
    </location>
</feature>
<protein>
    <submittedName>
        <fullName evidence="7">Protein CLEC16A-like isoform X1</fullName>
    </submittedName>
</protein>
<evidence type="ECO:0000313" key="7">
    <source>
        <dbReference type="RefSeq" id="XP_022103304.1"/>
    </source>
</evidence>
<name>A0A8B7ZC93_ACAPL</name>
<feature type="domain" description="FPL" evidence="4">
    <location>
        <begin position="51"/>
        <end position="197"/>
    </location>
</feature>
<dbReference type="GO" id="GO:0005770">
    <property type="term" value="C:late endosome"/>
    <property type="evidence" value="ECO:0007669"/>
    <property type="project" value="TreeGrafter"/>
</dbReference>
<dbReference type="CTD" id="23274"/>
<dbReference type="AlphaFoldDB" id="A0A8B7ZC93"/>
<dbReference type="Proteomes" id="UP000694845">
    <property type="component" value="Unplaced"/>
</dbReference>
<dbReference type="Pfam" id="PF09758">
    <property type="entry name" value="FPL"/>
    <property type="match status" value="1"/>
</dbReference>
<keyword evidence="6" id="KW-1185">Reference proteome</keyword>
<dbReference type="GO" id="GO:0007034">
    <property type="term" value="P:vacuolar transport"/>
    <property type="evidence" value="ECO:0007669"/>
    <property type="project" value="TreeGrafter"/>
</dbReference>
<dbReference type="PANTHER" id="PTHR21481">
    <property type="entry name" value="PROTEIN CLEC16A"/>
    <property type="match status" value="1"/>
</dbReference>
<dbReference type="KEGG" id="aplc:110986029"/>
<dbReference type="InterPro" id="IPR019155">
    <property type="entry name" value="CLEC16A/TT9_N"/>
</dbReference>
<dbReference type="RefSeq" id="XP_022103304.1">
    <property type="nucleotide sequence ID" value="XM_022247612.1"/>
</dbReference>
<gene>
    <name evidence="7" type="primary">LOC110986029</name>
</gene>
<feature type="compositionally biased region" description="Polar residues" evidence="3">
    <location>
        <begin position="993"/>
        <end position="1016"/>
    </location>
</feature>
<dbReference type="Pfam" id="PF19439">
    <property type="entry name" value="CLEC16A_C"/>
    <property type="match status" value="1"/>
</dbReference>
<feature type="compositionally biased region" description="Polar residues" evidence="3">
    <location>
        <begin position="1224"/>
        <end position="1265"/>
    </location>
</feature>
<dbReference type="InterPro" id="IPR039272">
    <property type="entry name" value="CLEC16A/TT9"/>
</dbReference>
<accession>A0A8B7ZC93</accession>
<feature type="region of interest" description="Disordered" evidence="3">
    <location>
        <begin position="369"/>
        <end position="440"/>
    </location>
</feature>
<dbReference type="InterPro" id="IPR045820">
    <property type="entry name" value="CLEC16A/TT9_C"/>
</dbReference>